<reference evidence="1 2" key="1">
    <citation type="submission" date="2013-02" db="EMBL/GenBank/DDBJ databases">
        <title>Genome sequence of Clostridium saccharoperbutylacetonicum N1-4(HMT).</title>
        <authorList>
            <person name="Poehlein A."/>
            <person name="Daniel R."/>
        </authorList>
    </citation>
    <scope>NUCLEOTIDE SEQUENCE [LARGE SCALE GENOMIC DNA]</scope>
    <source>
        <strain evidence="2">N1-4(HMT)</strain>
    </source>
</reference>
<evidence type="ECO:0000313" key="1">
    <source>
        <dbReference type="EMBL" id="AGF55149.1"/>
    </source>
</evidence>
<evidence type="ECO:0000313" key="2">
    <source>
        <dbReference type="Proteomes" id="UP000011728"/>
    </source>
</evidence>
<name>M1MB29_9CLOT</name>
<dbReference type="STRING" id="36745.CLSAP_13480"/>
<protein>
    <submittedName>
        <fullName evidence="1">Uncharacterized protein</fullName>
    </submittedName>
</protein>
<dbReference type="EMBL" id="CP004121">
    <property type="protein sequence ID" value="AGF55149.1"/>
    <property type="molecule type" value="Genomic_DNA"/>
</dbReference>
<dbReference type="KEGG" id="csr:Cspa_c13770"/>
<dbReference type="Proteomes" id="UP000011728">
    <property type="component" value="Chromosome"/>
</dbReference>
<proteinExistence type="predicted"/>
<organism evidence="1 2">
    <name type="scientific">Clostridium saccharoperbutylacetonicum N1-4(HMT)</name>
    <dbReference type="NCBI Taxonomy" id="931276"/>
    <lineage>
        <taxon>Bacteria</taxon>
        <taxon>Bacillati</taxon>
        <taxon>Bacillota</taxon>
        <taxon>Clostridia</taxon>
        <taxon>Eubacteriales</taxon>
        <taxon>Clostridiaceae</taxon>
        <taxon>Clostridium</taxon>
    </lineage>
</organism>
<accession>M1MB29</accession>
<dbReference type="HOGENOM" id="CLU_3409054_0_0_9"/>
<gene>
    <name evidence="1" type="ORF">Cspa_c13770</name>
</gene>
<dbReference type="AlphaFoldDB" id="M1MB29"/>
<keyword evidence="2" id="KW-1185">Reference proteome</keyword>
<sequence length="29" mass="3365">MINIIELICITTPSMLFISNRNILFAINR</sequence>